<evidence type="ECO:0000259" key="2">
    <source>
        <dbReference type="Pfam" id="PF06791"/>
    </source>
</evidence>
<dbReference type="InterPro" id="IPR009628">
    <property type="entry name" value="Phage_tape_measure_N"/>
</dbReference>
<dbReference type="AlphaFoldDB" id="A0AAE5C270"/>
<feature type="domain" description="Bacteriophage tail tape measure N-terminal" evidence="2">
    <location>
        <begin position="159"/>
        <end position="291"/>
    </location>
</feature>
<feature type="compositionally biased region" description="Basic and acidic residues" evidence="1">
    <location>
        <begin position="444"/>
        <end position="458"/>
    </location>
</feature>
<reference evidence="3 4" key="1">
    <citation type="submission" date="2019-12" db="EMBL/GenBank/DDBJ databases">
        <title>Rhizobium genotypes associated with high levels of biological nitrogen fixation by grain legumes in a temperate-maritime cropping system.</title>
        <authorList>
            <person name="Maluk M."/>
            <person name="Francesc Ferrando Molina F."/>
            <person name="Lopez Del Egido L."/>
            <person name="Lafos M."/>
            <person name="Langarica-Fuentes A."/>
            <person name="Gebre Yohannes G."/>
            <person name="Young M.W."/>
            <person name="Martin P."/>
            <person name="Gantlett R."/>
            <person name="Kenicer G."/>
            <person name="Hawes C."/>
            <person name="Begg G.S."/>
            <person name="Quilliam R.S."/>
            <person name="Squire G.R."/>
            <person name="Poole P.S."/>
            <person name="Young P.W."/>
            <person name="Iannetta P.M."/>
            <person name="James E.K."/>
        </authorList>
    </citation>
    <scope>NUCLEOTIDE SEQUENCE [LARGE SCALE GENOMIC DNA]</scope>
    <source>
        <strain evidence="3 4">JHI985</strain>
    </source>
</reference>
<evidence type="ECO:0000256" key="1">
    <source>
        <dbReference type="SAM" id="MobiDB-lite"/>
    </source>
</evidence>
<dbReference type="Proteomes" id="UP000661163">
    <property type="component" value="Unassembled WGS sequence"/>
</dbReference>
<feature type="region of interest" description="Disordered" evidence="1">
    <location>
        <begin position="1037"/>
        <end position="1061"/>
    </location>
</feature>
<name>A0AAE5C270_9HYPH</name>
<comment type="caution">
    <text evidence="3">The sequence shown here is derived from an EMBL/GenBank/DDBJ whole genome shotgun (WGS) entry which is preliminary data.</text>
</comment>
<dbReference type="Pfam" id="PF06791">
    <property type="entry name" value="TMP_2"/>
    <property type="match status" value="1"/>
</dbReference>
<feature type="compositionally biased region" description="Polar residues" evidence="1">
    <location>
        <begin position="1039"/>
        <end position="1053"/>
    </location>
</feature>
<proteinExistence type="predicted"/>
<organism evidence="3 4">
    <name type="scientific">Rhizobium ruizarguesonis</name>
    <dbReference type="NCBI Taxonomy" id="2081791"/>
    <lineage>
        <taxon>Bacteria</taxon>
        <taxon>Pseudomonadati</taxon>
        <taxon>Pseudomonadota</taxon>
        <taxon>Alphaproteobacteria</taxon>
        <taxon>Hyphomicrobiales</taxon>
        <taxon>Rhizobiaceae</taxon>
        <taxon>Rhizobium/Agrobacterium group</taxon>
        <taxon>Rhizobium</taxon>
    </lineage>
</organism>
<evidence type="ECO:0000313" key="3">
    <source>
        <dbReference type="EMBL" id="NEI48645.1"/>
    </source>
</evidence>
<dbReference type="RefSeq" id="WP_164566286.1">
    <property type="nucleotide sequence ID" value="NZ_WUFC01000009.1"/>
</dbReference>
<sequence>MSDNTDDLIISISTDQATLRRSIKRIEQDLGTLAGSVQKQFSAVGKSIDNSVSSTLQNRINGMVGIGKAASKEWTGALADQGKELERLRAKYSPLFATINNYKTAVAEIKQAHAVGAISANEMATAISRERQAALASTAAIKGRNAALEATPAQRAAGGAGAFQTANIAAQFQDIAVQLQGGSKPLTIALQQGTQLASVFQTLGKGQSVIGALGAAFSSLVSPVSLVTIGLIAAGGAAYQYFTSVSEGSDKSDEALKKEADLIQSVAQKWGDVLPELKRYADERQRLLDTKDQKDAAVAAANQQWEELRKTVGDAKANFADIVSQLQLAGAETESISALQREFNALTKGIADGTATADQARTVQKALSELAIQTGVPAIAEFAKTFDGLATSIGTVSDAAEKLKNGPLFNESLSKSRLPTLGTIGPVYSDNGKILTDPNEIDRYNKQQEDNRNPKIDTGRGLPVPVPLPTPKPVQLGEEPNKKAETAATKAANAYRDLQKAADDRIGQVKQEIDLLGKYGIEADAARFGLDLFQQAEDKGRSLSATQRAEIQKKVDLYKQYSETLSKAKLSQDLLNDMRYNSLSKEDQKITTTLRQYGLPEDLNSDQAGQIRKSIKTEDLRDDLHSFASDFKNALLNNGGDIGKAFGDAIQNAALNQISKIADRFIDQIINGIIGSVSGGGASAAGGDIVSSIGKAIVGGVSGKAPVIPVSRSSLPDVSAYAKAIKSIESGGNYGALGPVTRSGDRAYGAYQVMGANIPSWSKEALGRSMTASEFLTDRGAQDAVFSHKFGGYADRFGASGAAQAWFGGPGSVGRGGAGRDILGTSGTEYVDKFNTSLTKASSAIELQTNRAVDAAGGLGRVAGSAGTATDGLGQLGNGLTKFGGSLSSMGGGGGWGQLSGGGGFDWASLFSPSFKPNTTFGAFLGLADGGHVAGAGGPTDDAIPAMLSNGEYVINAAATRRHRRLLDAINSGSVAKLAKGGLAGPSLAPSGRGYGNDNVEIKIINNNGSKVSQTKRKTSSGQTIEMVIDDMVADKMSTPGSRSRTAVQSQFGLQGGLARR</sequence>
<protein>
    <submittedName>
        <fullName evidence="3">Tail length tape measure protein</fullName>
    </submittedName>
</protein>
<dbReference type="EMBL" id="WUFC01000009">
    <property type="protein sequence ID" value="NEI48645.1"/>
    <property type="molecule type" value="Genomic_DNA"/>
</dbReference>
<feature type="region of interest" description="Disordered" evidence="1">
    <location>
        <begin position="444"/>
        <end position="481"/>
    </location>
</feature>
<gene>
    <name evidence="3" type="ORF">GR217_13150</name>
</gene>
<evidence type="ECO:0000313" key="4">
    <source>
        <dbReference type="Proteomes" id="UP000661163"/>
    </source>
</evidence>
<accession>A0AAE5C270</accession>